<dbReference type="PANTHER" id="PTHR43767">
    <property type="entry name" value="LONG-CHAIN-FATTY-ACID--COA LIGASE"/>
    <property type="match status" value="1"/>
</dbReference>
<dbReference type="GO" id="GO:0004467">
    <property type="term" value="F:long-chain fatty acid-CoA ligase activity"/>
    <property type="evidence" value="ECO:0007669"/>
    <property type="project" value="UniProtKB-EC"/>
</dbReference>
<dbReference type="SUPFAM" id="SSF56801">
    <property type="entry name" value="Acetyl-CoA synthetase-like"/>
    <property type="match status" value="1"/>
</dbReference>
<dbReference type="InterPro" id="IPR025110">
    <property type="entry name" value="AMP-bd_C"/>
</dbReference>
<dbReference type="RefSeq" id="WP_311630279.1">
    <property type="nucleotide sequence ID" value="NZ_JAVREN010000011.1"/>
</dbReference>
<dbReference type="EMBL" id="JAVREN010000011">
    <property type="protein sequence ID" value="MDT0307333.1"/>
    <property type="molecule type" value="Genomic_DNA"/>
</dbReference>
<sequence>MRIDTVLRRAAHTYPHSVATEFEDRSRTWSDLLHRVRRLAGALRGLGVGPGDRVAVLGHNSDRYLEVLYAVPWAGAIVVPVNTRLAAPETDHWLRDSGSRVLLVEQEFRDLAEKLRGGLPGLAHVVGIDVPDAPAGWHDYETLLAGAAALPAAEGPDTDPAAIFYTGGTTGRSKGVTLSHRNLLASALQSLVDLGWSESSVYLHAAPMFHMADGLGTYAALLAAARQTMCRRFDVPRVLAAIEEHGVTCSVMVPTMIDMLVSHPDTGRHDLSTVACLAFGGSPMPEATVRRARGVLPAARLFQLYGQSEASPTLTVLRPEYHVFDGPLAGKTRSAGRPATGCEVAVVGEDGAFLPPGEVGEIVGRGDNVMLGYWQRPELTAETLRGGWLHTGDAGYLDEDGFLFVVDRIKDMIVTGGENVYSAEVENALMLHPEVTEAQVIGIPATEWGEAVHAIVRVRGPRVPTAEEIIAHCRAHIANYKCPKSVEFRDEPFPTSGAGKYVKQQLREQYWAGRERRVN</sequence>
<comment type="caution">
    <text evidence="3">The sequence shown here is derived from an EMBL/GenBank/DDBJ whole genome shotgun (WGS) entry which is preliminary data.</text>
</comment>
<keyword evidence="3" id="KW-0436">Ligase</keyword>
<accession>A0ABU2L7Q6</accession>
<evidence type="ECO:0000259" key="1">
    <source>
        <dbReference type="Pfam" id="PF00501"/>
    </source>
</evidence>
<evidence type="ECO:0000313" key="3">
    <source>
        <dbReference type="EMBL" id="MDT0307333.1"/>
    </source>
</evidence>
<dbReference type="InterPro" id="IPR042099">
    <property type="entry name" value="ANL_N_sf"/>
</dbReference>
<dbReference type="InterPro" id="IPR045851">
    <property type="entry name" value="AMP-bd_C_sf"/>
</dbReference>
<dbReference type="NCBIfam" id="NF004837">
    <property type="entry name" value="PRK06187.1"/>
    <property type="match status" value="1"/>
</dbReference>
<protein>
    <submittedName>
        <fullName evidence="3">Long-chain-fatty-acid--CoA ligase</fullName>
        <ecNumber evidence="3">6.2.1.3</ecNumber>
    </submittedName>
</protein>
<evidence type="ECO:0000259" key="2">
    <source>
        <dbReference type="Pfam" id="PF13193"/>
    </source>
</evidence>
<dbReference type="PROSITE" id="PS00455">
    <property type="entry name" value="AMP_BINDING"/>
    <property type="match status" value="1"/>
</dbReference>
<dbReference type="Gene3D" id="3.40.50.12780">
    <property type="entry name" value="N-terminal domain of ligase-like"/>
    <property type="match status" value="1"/>
</dbReference>
<reference evidence="4" key="1">
    <citation type="submission" date="2023-07" db="EMBL/GenBank/DDBJ databases">
        <title>30 novel species of actinomycetes from the DSMZ collection.</title>
        <authorList>
            <person name="Nouioui I."/>
        </authorList>
    </citation>
    <scope>NUCLEOTIDE SEQUENCE [LARGE SCALE GENOMIC DNA]</scope>
    <source>
        <strain evidence="4">DSM 44917</strain>
    </source>
</reference>
<dbReference type="InterPro" id="IPR000873">
    <property type="entry name" value="AMP-dep_synth/lig_dom"/>
</dbReference>
<evidence type="ECO:0000313" key="4">
    <source>
        <dbReference type="Proteomes" id="UP001183388"/>
    </source>
</evidence>
<gene>
    <name evidence="3" type="ORF">RM780_10200</name>
</gene>
<dbReference type="Gene3D" id="3.30.300.30">
    <property type="match status" value="1"/>
</dbReference>
<dbReference type="InterPro" id="IPR050237">
    <property type="entry name" value="ATP-dep_AMP-bd_enzyme"/>
</dbReference>
<dbReference type="Pfam" id="PF13193">
    <property type="entry name" value="AMP-binding_C"/>
    <property type="match status" value="1"/>
</dbReference>
<feature type="domain" description="AMP-binding enzyme C-terminal" evidence="2">
    <location>
        <begin position="424"/>
        <end position="500"/>
    </location>
</feature>
<dbReference type="EC" id="6.2.1.3" evidence="3"/>
<proteinExistence type="predicted"/>
<feature type="domain" description="AMP-dependent synthetase/ligase" evidence="1">
    <location>
        <begin position="7"/>
        <end position="374"/>
    </location>
</feature>
<name>A0ABU2L7Q6_9ACTN</name>
<dbReference type="PANTHER" id="PTHR43767:SF1">
    <property type="entry name" value="NONRIBOSOMAL PEPTIDE SYNTHASE PES1 (EUROFUNG)-RELATED"/>
    <property type="match status" value="1"/>
</dbReference>
<dbReference type="Pfam" id="PF00501">
    <property type="entry name" value="AMP-binding"/>
    <property type="match status" value="1"/>
</dbReference>
<dbReference type="InterPro" id="IPR020845">
    <property type="entry name" value="AMP-binding_CS"/>
</dbReference>
<dbReference type="CDD" id="cd17631">
    <property type="entry name" value="FACL_FadD13-like"/>
    <property type="match status" value="1"/>
</dbReference>
<organism evidence="3 4">
    <name type="scientific">Streptomyces boetiae</name>
    <dbReference type="NCBI Taxonomy" id="3075541"/>
    <lineage>
        <taxon>Bacteria</taxon>
        <taxon>Bacillati</taxon>
        <taxon>Actinomycetota</taxon>
        <taxon>Actinomycetes</taxon>
        <taxon>Kitasatosporales</taxon>
        <taxon>Streptomycetaceae</taxon>
        <taxon>Streptomyces</taxon>
    </lineage>
</organism>
<keyword evidence="4" id="KW-1185">Reference proteome</keyword>
<dbReference type="Proteomes" id="UP001183388">
    <property type="component" value="Unassembled WGS sequence"/>
</dbReference>